<keyword evidence="2" id="KW-1185">Reference proteome</keyword>
<protein>
    <submittedName>
        <fullName evidence="1">Uncharacterized protein</fullName>
    </submittedName>
</protein>
<dbReference type="AlphaFoldDB" id="A0A075NZQ3"/>
<accession>A0A075NZQ3</accession>
<dbReference type="GeneID" id="78255291"/>
<evidence type="ECO:0000313" key="2">
    <source>
        <dbReference type="Proteomes" id="UP000056090"/>
    </source>
</evidence>
<dbReference type="EMBL" id="CP008849">
    <property type="protein sequence ID" value="AIF99036.1"/>
    <property type="molecule type" value="Genomic_DNA"/>
</dbReference>
<name>A0A075NZQ3_9ALTE</name>
<organism evidence="1 2">
    <name type="scientific">Alteromonas australica</name>
    <dbReference type="NCBI Taxonomy" id="589873"/>
    <lineage>
        <taxon>Bacteria</taxon>
        <taxon>Pseudomonadati</taxon>
        <taxon>Pseudomonadota</taxon>
        <taxon>Gammaproteobacteria</taxon>
        <taxon>Alteromonadales</taxon>
        <taxon>Alteromonadaceae</taxon>
        <taxon>Alteromonas/Salinimonas group</taxon>
        <taxon>Alteromonas</taxon>
    </lineage>
</organism>
<reference evidence="1 2" key="1">
    <citation type="submission" date="2014-06" db="EMBL/GenBank/DDBJ databases">
        <title>Genomes of Alteromonas australica, a world apart.</title>
        <authorList>
            <person name="Gonzaga A."/>
            <person name="Lopez-Perez M."/>
            <person name="Rodriguez-Valera F."/>
        </authorList>
    </citation>
    <scope>NUCLEOTIDE SEQUENCE [LARGE SCALE GENOMIC DNA]</scope>
    <source>
        <strain evidence="1 2">H 17</strain>
    </source>
</reference>
<proteinExistence type="predicted"/>
<dbReference type="Proteomes" id="UP000056090">
    <property type="component" value="Chromosome"/>
</dbReference>
<sequence>MNITINKTDEAPDQNPIKVLTPFNQSRKLLGQTHFHSTKMEIIEPEPFHSKEIDLTFETKSASFIIVMEASDGLESFSLDKNEDVPGEIVVDNRTGHKSGVSWIRYWQCKPWAVYTITLIKKEGVKQAKAALAIIHG</sequence>
<gene>
    <name evidence="1" type="ORF">EP13_10275</name>
</gene>
<dbReference type="RefSeq" id="WP_044057177.1">
    <property type="nucleotide sequence ID" value="NZ_CBCSKJ010000001.1"/>
</dbReference>
<dbReference type="KEGG" id="aal:EP13_10275"/>
<evidence type="ECO:0000313" key="1">
    <source>
        <dbReference type="EMBL" id="AIF99036.1"/>
    </source>
</evidence>